<name>A0ACB5U2Z7_AMBMO</name>
<comment type="caution">
    <text evidence="1">The sequence shown here is derived from an EMBL/GenBank/DDBJ whole genome shotgun (WGS) entry which is preliminary data.</text>
</comment>
<protein>
    <submittedName>
        <fullName evidence="1">Unnamed protein product</fullName>
    </submittedName>
</protein>
<evidence type="ECO:0000313" key="1">
    <source>
        <dbReference type="EMBL" id="GMF00231.1"/>
    </source>
</evidence>
<evidence type="ECO:0000313" key="2">
    <source>
        <dbReference type="Proteomes" id="UP001165064"/>
    </source>
</evidence>
<reference evidence="1" key="1">
    <citation type="submission" date="2023-04" db="EMBL/GenBank/DDBJ databases">
        <title>Ambrosiozyma monospora NBRC 10751.</title>
        <authorList>
            <person name="Ichikawa N."/>
            <person name="Sato H."/>
            <person name="Tonouchi N."/>
        </authorList>
    </citation>
    <scope>NUCLEOTIDE SEQUENCE</scope>
    <source>
        <strain evidence="1">NBRC 10751</strain>
    </source>
</reference>
<proteinExistence type="predicted"/>
<accession>A0ACB5U2Z7</accession>
<gene>
    <name evidence="1" type="ORF">Amon02_001094900</name>
</gene>
<keyword evidence="2" id="KW-1185">Reference proteome</keyword>
<dbReference type="EMBL" id="BSXS01011322">
    <property type="protein sequence ID" value="GMF00231.1"/>
    <property type="molecule type" value="Genomic_DNA"/>
</dbReference>
<organism evidence="1 2">
    <name type="scientific">Ambrosiozyma monospora</name>
    <name type="common">Yeast</name>
    <name type="synonym">Endomycopsis monosporus</name>
    <dbReference type="NCBI Taxonomy" id="43982"/>
    <lineage>
        <taxon>Eukaryota</taxon>
        <taxon>Fungi</taxon>
        <taxon>Dikarya</taxon>
        <taxon>Ascomycota</taxon>
        <taxon>Saccharomycotina</taxon>
        <taxon>Pichiomycetes</taxon>
        <taxon>Pichiales</taxon>
        <taxon>Pichiaceae</taxon>
        <taxon>Ambrosiozyma</taxon>
    </lineage>
</organism>
<dbReference type="Proteomes" id="UP001165064">
    <property type="component" value="Unassembled WGS sequence"/>
</dbReference>
<sequence>MTSKDNADDANTTGVIVVHETTASESSDEDEQYVTVNANDSDDDNDVDEDADSAHEGSASASTGAVENDNAVDAASKPEARSSSRIWSSIPGLSQYFTGLNKSNSDSTITRKDTEVAENDNNEGESTVKNSESGIDDNTADDTSNAHGNSDDQEASAPLEILDEEGNNSVIIHNGASSDDTSADVSDGEVGNVETDKVAAFHPESDSDEANAVGFHH</sequence>